<sequence>MTLVPISQSTTVAWDKEDLTPNDVFIHVHMKDHDGETFIDGRLAQLHAKIERKCEEHTQATSD</sequence>
<proteinExistence type="predicted"/>
<dbReference type="Proteomes" id="UP001420932">
    <property type="component" value="Unassembled WGS sequence"/>
</dbReference>
<name>A0AAP0PQP5_9MAGN</name>
<keyword evidence="2" id="KW-1185">Reference proteome</keyword>
<reference evidence="1 2" key="1">
    <citation type="submission" date="2024-01" db="EMBL/GenBank/DDBJ databases">
        <title>Genome assemblies of Stephania.</title>
        <authorList>
            <person name="Yang L."/>
        </authorList>
    </citation>
    <scope>NUCLEOTIDE SEQUENCE [LARGE SCALE GENOMIC DNA]</scope>
    <source>
        <strain evidence="1">YNDBR</strain>
        <tissue evidence="1">Leaf</tissue>
    </source>
</reference>
<dbReference type="AlphaFoldDB" id="A0AAP0PQP5"/>
<accession>A0AAP0PQP5</accession>
<gene>
    <name evidence="1" type="ORF">Syun_009473</name>
</gene>
<evidence type="ECO:0000313" key="1">
    <source>
        <dbReference type="EMBL" id="KAK9151164.1"/>
    </source>
</evidence>
<comment type="caution">
    <text evidence="1">The sequence shown here is derived from an EMBL/GenBank/DDBJ whole genome shotgun (WGS) entry which is preliminary data.</text>
</comment>
<protein>
    <submittedName>
        <fullName evidence="1">Uncharacterized protein</fullName>
    </submittedName>
</protein>
<organism evidence="1 2">
    <name type="scientific">Stephania yunnanensis</name>
    <dbReference type="NCBI Taxonomy" id="152371"/>
    <lineage>
        <taxon>Eukaryota</taxon>
        <taxon>Viridiplantae</taxon>
        <taxon>Streptophyta</taxon>
        <taxon>Embryophyta</taxon>
        <taxon>Tracheophyta</taxon>
        <taxon>Spermatophyta</taxon>
        <taxon>Magnoliopsida</taxon>
        <taxon>Ranunculales</taxon>
        <taxon>Menispermaceae</taxon>
        <taxon>Menispermoideae</taxon>
        <taxon>Cissampelideae</taxon>
        <taxon>Stephania</taxon>
    </lineage>
</organism>
<dbReference type="EMBL" id="JBBNAF010000004">
    <property type="protein sequence ID" value="KAK9151164.1"/>
    <property type="molecule type" value="Genomic_DNA"/>
</dbReference>
<evidence type="ECO:0000313" key="2">
    <source>
        <dbReference type="Proteomes" id="UP001420932"/>
    </source>
</evidence>